<dbReference type="AlphaFoldDB" id="A0A0L6JJM2"/>
<dbReference type="Proteomes" id="UP000036923">
    <property type="component" value="Unassembled WGS sequence"/>
</dbReference>
<protein>
    <submittedName>
        <fullName evidence="1">Uncharacterized protein</fullName>
    </submittedName>
</protein>
<name>A0A0L6JJM2_9FIRM</name>
<keyword evidence="2" id="KW-1185">Reference proteome</keyword>
<gene>
    <name evidence="1" type="ORF">Bccel_1153</name>
</gene>
<dbReference type="RefSeq" id="WP_036940635.1">
    <property type="nucleotide sequence ID" value="NZ_JQKC01000013.1"/>
</dbReference>
<evidence type="ECO:0000313" key="1">
    <source>
        <dbReference type="EMBL" id="KNY25893.1"/>
    </source>
</evidence>
<dbReference type="EMBL" id="LGTC01000001">
    <property type="protein sequence ID" value="KNY25893.1"/>
    <property type="molecule type" value="Genomic_DNA"/>
</dbReference>
<dbReference type="STRING" id="398512.Bccel_1153"/>
<sequence>MEQELYYEWCLFEKRSLELINNLNIRKIDKTRMLKIMEIPSLYWDCVRRWELYEDLVVRIDWFCQDDYKKFSSIIEREKYQNYITPTIKYKVHKVEKSYSELIVKELSNISIPLNTKSDMVGCDGIDYELELGRYWANIKIKWWEDGTEQWKAVDNFTKRLMGEFDDLLNDEEYSDALSFDVKLWLGPSSNIKITKDLFNFLKQFWGFSDINVIKISEIFKSEKPVLLESKFDYMRYRNLMREFDKYGLKVEFEYIR</sequence>
<proteinExistence type="predicted"/>
<evidence type="ECO:0000313" key="2">
    <source>
        <dbReference type="Proteomes" id="UP000036923"/>
    </source>
</evidence>
<organism evidence="1 2">
    <name type="scientific">Pseudobacteroides cellulosolvens ATCC 35603 = DSM 2933</name>
    <dbReference type="NCBI Taxonomy" id="398512"/>
    <lineage>
        <taxon>Bacteria</taxon>
        <taxon>Bacillati</taxon>
        <taxon>Bacillota</taxon>
        <taxon>Clostridia</taxon>
        <taxon>Eubacteriales</taxon>
        <taxon>Oscillospiraceae</taxon>
        <taxon>Pseudobacteroides</taxon>
    </lineage>
</organism>
<reference evidence="2" key="1">
    <citation type="submission" date="2015-07" db="EMBL/GenBank/DDBJ databases">
        <title>Near-Complete Genome Sequence of the Cellulolytic Bacterium Bacteroides (Pseudobacteroides) cellulosolvens ATCC 35603.</title>
        <authorList>
            <person name="Dassa B."/>
            <person name="Utturkar S.M."/>
            <person name="Klingeman D.M."/>
            <person name="Hurt R.A."/>
            <person name="Keller M."/>
            <person name="Xu J."/>
            <person name="Reddy Y.H.K."/>
            <person name="Borovok I."/>
            <person name="Grinberg I.R."/>
            <person name="Lamed R."/>
            <person name="Zhivin O."/>
            <person name="Bayer E.A."/>
            <person name="Brown S.D."/>
        </authorList>
    </citation>
    <scope>NUCLEOTIDE SEQUENCE [LARGE SCALE GENOMIC DNA]</scope>
    <source>
        <strain evidence="2">DSM 2933</strain>
    </source>
</reference>
<accession>A0A0L6JJM2</accession>
<comment type="caution">
    <text evidence="1">The sequence shown here is derived from an EMBL/GenBank/DDBJ whole genome shotgun (WGS) entry which is preliminary data.</text>
</comment>